<feature type="region of interest" description="Disordered" evidence="2">
    <location>
        <begin position="1"/>
        <end position="32"/>
    </location>
</feature>
<reference evidence="3" key="1">
    <citation type="submission" date="2014-03" db="EMBL/GenBank/DDBJ databases">
        <authorList>
            <person name="Casaregola S."/>
        </authorList>
    </citation>
    <scope>NUCLEOTIDE SEQUENCE [LARGE SCALE GENOMIC DNA]</scope>
    <source>
        <strain evidence="3">CLIB 918</strain>
    </source>
</reference>
<sequence length="599" mass="67551">MSTAKPRPTQPKKAEPNNRASSPITKQEQQQLQRKSLIIQNFNDQHFCFSHPPKSPSPLNFFANPTGATNDIAHKASKTGSRLTTSTAYFLLKQKRSISNMRHHSFPGASQRASQQEQSPGQTPHKTGIPRRKSSLRVFEIFQRFSGSRHKDSPSSSPGSPHLNNSRTSPIVIPPPMTSDNGDRYTISRIPSVIFHNDSQNRSSFLSASSPILEQHQDLPDSSNDSSDATSNSDNKNNNANDQKPQRSQSQSTNPTFSRSHSINYNDEKLFVRKRNSAPYGTYSRRRVVTSPPPTSSANNIDQLKSKITELELVLAETNSSNNNNNSNRISTQSDCTVVADITPTAQESKIDNNIFEYQNRITELKLSKQALKNENQALSAELAALKDSMKLAKTKSQSLERRLSGRNTKLQVLESQVAVLQQRVASGASEVDSKNKLLNIKSRELDDMNAKLKFTSSHLQEADAQLVRATKQLDVYKTELDKRRLEIEQLQSRSEHERWQFEKQLTQLERDNRRGKRLITALETSLQDLKISLEEKAMENDELNRSIQRVMEQANETIEGAKRHSSQMIHQKCPMVSSDGRLSRNNSVLFQQPIPEMI</sequence>
<feature type="coiled-coil region" evidence="1">
    <location>
        <begin position="520"/>
        <end position="565"/>
    </location>
</feature>
<keyword evidence="1" id="KW-0175">Coiled coil</keyword>
<feature type="region of interest" description="Disordered" evidence="2">
    <location>
        <begin position="215"/>
        <end position="300"/>
    </location>
</feature>
<accession>A0A0J9X3Q2</accession>
<dbReference type="PANTHER" id="PTHR18887">
    <property type="entry name" value="GOLGI-ASSOCIATED PROTEIN GCP360-RELATED"/>
    <property type="match status" value="1"/>
</dbReference>
<name>A0A0J9X3Q2_GEOCN</name>
<feature type="coiled-coil region" evidence="1">
    <location>
        <begin position="460"/>
        <end position="494"/>
    </location>
</feature>
<dbReference type="GO" id="GO:0005794">
    <property type="term" value="C:Golgi apparatus"/>
    <property type="evidence" value="ECO:0007669"/>
    <property type="project" value="InterPro"/>
</dbReference>
<evidence type="ECO:0000256" key="2">
    <source>
        <dbReference type="SAM" id="MobiDB-lite"/>
    </source>
</evidence>
<feature type="compositionally biased region" description="Polar residues" evidence="2">
    <location>
        <begin position="154"/>
        <end position="169"/>
    </location>
</feature>
<dbReference type="AlphaFoldDB" id="A0A0J9X3Q2"/>
<dbReference type="PANTHER" id="PTHR18887:SF5">
    <property type="entry name" value="GOLGIN SUBFAMILY B MEMBER 1-LIKE"/>
    <property type="match status" value="1"/>
</dbReference>
<feature type="compositionally biased region" description="Polar residues" evidence="2">
    <location>
        <begin position="18"/>
        <end position="32"/>
    </location>
</feature>
<dbReference type="EMBL" id="CCBN010000001">
    <property type="protein sequence ID" value="CDO51738.1"/>
    <property type="molecule type" value="Genomic_DNA"/>
</dbReference>
<protein>
    <submittedName>
        <fullName evidence="3">Uncharacterized protein</fullName>
    </submittedName>
</protein>
<feature type="region of interest" description="Disordered" evidence="2">
    <location>
        <begin position="103"/>
        <end position="185"/>
    </location>
</feature>
<feature type="compositionally biased region" description="Polar residues" evidence="2">
    <location>
        <begin position="246"/>
        <end position="265"/>
    </location>
</feature>
<feature type="coiled-coil region" evidence="1">
    <location>
        <begin position="355"/>
        <end position="403"/>
    </location>
</feature>
<comment type="caution">
    <text evidence="3">The sequence shown here is derived from an EMBL/GenBank/DDBJ whole genome shotgun (WGS) entry which is preliminary data.</text>
</comment>
<dbReference type="Gene3D" id="1.10.287.1490">
    <property type="match status" value="1"/>
</dbReference>
<feature type="compositionally biased region" description="Polar residues" evidence="2">
    <location>
        <begin position="111"/>
        <end position="125"/>
    </location>
</feature>
<dbReference type="Proteomes" id="UP000242525">
    <property type="component" value="Unassembled WGS sequence"/>
</dbReference>
<organism evidence="3 4">
    <name type="scientific">Geotrichum candidum</name>
    <name type="common">Oospora lactis</name>
    <name type="synonym">Dipodascus geotrichum</name>
    <dbReference type="NCBI Taxonomy" id="1173061"/>
    <lineage>
        <taxon>Eukaryota</taxon>
        <taxon>Fungi</taxon>
        <taxon>Dikarya</taxon>
        <taxon>Ascomycota</taxon>
        <taxon>Saccharomycotina</taxon>
        <taxon>Dipodascomycetes</taxon>
        <taxon>Dipodascales</taxon>
        <taxon>Dipodascaceae</taxon>
        <taxon>Geotrichum</taxon>
    </lineage>
</organism>
<evidence type="ECO:0000313" key="3">
    <source>
        <dbReference type="EMBL" id="CDO51738.1"/>
    </source>
</evidence>
<dbReference type="OrthoDB" id="4092463at2759"/>
<feature type="compositionally biased region" description="Low complexity" evidence="2">
    <location>
        <begin position="221"/>
        <end position="242"/>
    </location>
</feature>
<gene>
    <name evidence="3" type="ORF">BN980_GECA01s11461g</name>
</gene>
<keyword evidence="4" id="KW-1185">Reference proteome</keyword>
<dbReference type="InterPro" id="IPR026202">
    <property type="entry name" value="GOLGB1"/>
</dbReference>
<evidence type="ECO:0000313" key="4">
    <source>
        <dbReference type="Proteomes" id="UP000242525"/>
    </source>
</evidence>
<evidence type="ECO:0000256" key="1">
    <source>
        <dbReference type="SAM" id="Coils"/>
    </source>
</evidence>
<proteinExistence type="predicted"/>